<reference evidence="2 3" key="1">
    <citation type="journal article" date="2019" name="Mol. Ecol. Resour.">
        <title>Chromosome-level genome assembly of Triplophysa tibetana, a fish adapted to the harsh high-altitude environment of the Tibetan Plateau.</title>
        <authorList>
            <person name="Yang X."/>
            <person name="Liu H."/>
            <person name="Ma Z."/>
            <person name="Zou Y."/>
            <person name="Zou M."/>
            <person name="Mao Y."/>
            <person name="Li X."/>
            <person name="Wang H."/>
            <person name="Chen T."/>
            <person name="Wang W."/>
            <person name="Yang R."/>
        </authorList>
    </citation>
    <scope>NUCLEOTIDE SEQUENCE [LARGE SCALE GENOMIC DNA]</scope>
    <source>
        <strain evidence="2">TTIB1903HZAU</strain>
        <tissue evidence="2">Muscle</tissue>
    </source>
</reference>
<evidence type="ECO:0000256" key="1">
    <source>
        <dbReference type="SAM" id="SignalP"/>
    </source>
</evidence>
<feature type="chain" id="PRO_5022768948" evidence="1">
    <location>
        <begin position="18"/>
        <end position="143"/>
    </location>
</feature>
<name>A0A5A9N1J3_9TELE</name>
<dbReference type="AlphaFoldDB" id="A0A5A9N1J3"/>
<keyword evidence="1" id="KW-0732">Signal</keyword>
<dbReference type="Proteomes" id="UP000324632">
    <property type="component" value="Chromosome 24"/>
</dbReference>
<sequence length="143" mass="15707">MRLLALMLTYRAGVSTGRTVQPGYFNHGPFGAKWSKYVSSGSSRVDVTLTLVPLSLLSYNTAADRQRDGCDLVNFSSTALLIYCDVDGVATAISVFLEFGERVERDRDLRHPSPRLLPAAATHFSLFSTHPGLRGQICVVRTE</sequence>
<feature type="signal peptide" evidence="1">
    <location>
        <begin position="1"/>
        <end position="17"/>
    </location>
</feature>
<organism evidence="2 3">
    <name type="scientific">Triplophysa tibetana</name>
    <dbReference type="NCBI Taxonomy" id="1572043"/>
    <lineage>
        <taxon>Eukaryota</taxon>
        <taxon>Metazoa</taxon>
        <taxon>Chordata</taxon>
        <taxon>Craniata</taxon>
        <taxon>Vertebrata</taxon>
        <taxon>Euteleostomi</taxon>
        <taxon>Actinopterygii</taxon>
        <taxon>Neopterygii</taxon>
        <taxon>Teleostei</taxon>
        <taxon>Ostariophysi</taxon>
        <taxon>Cypriniformes</taxon>
        <taxon>Nemacheilidae</taxon>
        <taxon>Triplophysa</taxon>
    </lineage>
</organism>
<gene>
    <name evidence="2" type="ORF">E1301_Tti014229</name>
</gene>
<dbReference type="EMBL" id="SOYY01000024">
    <property type="protein sequence ID" value="KAA0703560.1"/>
    <property type="molecule type" value="Genomic_DNA"/>
</dbReference>
<proteinExistence type="predicted"/>
<evidence type="ECO:0000313" key="3">
    <source>
        <dbReference type="Proteomes" id="UP000324632"/>
    </source>
</evidence>
<accession>A0A5A9N1J3</accession>
<comment type="caution">
    <text evidence="2">The sequence shown here is derived from an EMBL/GenBank/DDBJ whole genome shotgun (WGS) entry which is preliminary data.</text>
</comment>
<protein>
    <submittedName>
        <fullName evidence="2">Uncharacterized protein</fullName>
    </submittedName>
</protein>
<keyword evidence="3" id="KW-1185">Reference proteome</keyword>
<evidence type="ECO:0000313" key="2">
    <source>
        <dbReference type="EMBL" id="KAA0703560.1"/>
    </source>
</evidence>